<reference evidence="2 3" key="1">
    <citation type="submission" date="2019-07" db="EMBL/GenBank/DDBJ databases">
        <title>Genomic Encyclopedia of Archaeal and Bacterial Type Strains, Phase II (KMG-II): from individual species to whole genera.</title>
        <authorList>
            <person name="Goeker M."/>
        </authorList>
    </citation>
    <scope>NUCLEOTIDE SEQUENCE [LARGE SCALE GENOMIC DNA]</scope>
    <source>
        <strain evidence="2 3">ATCC BAA-252</strain>
    </source>
</reference>
<feature type="signal peptide" evidence="1">
    <location>
        <begin position="1"/>
        <end position="29"/>
    </location>
</feature>
<dbReference type="Proteomes" id="UP000320593">
    <property type="component" value="Unassembled WGS sequence"/>
</dbReference>
<comment type="caution">
    <text evidence="2">The sequence shown here is derived from an EMBL/GenBank/DDBJ whole genome shotgun (WGS) entry which is preliminary data.</text>
</comment>
<evidence type="ECO:0000313" key="3">
    <source>
        <dbReference type="Proteomes" id="UP000320593"/>
    </source>
</evidence>
<sequence length="406" mass="44967">MDLLKPMLLGLKSLVSALILFALAPSVTAQGVVNGTEPYEMVRTLQSLQSQVAQGNSHALAAQRALLLKMDDDFLLMPIDTWQDPRNARAAVIHLLSGGHPKVIRVLQEMEPAPAIDPRLMDGALAYVEGREQDVAESLKDIDPKTLAPNLGGHVALIKAAVTLRTDPAQALELLAVARLLMPGSLVEEAALRREIFVAGTLDDVEKFQSLSIRYLRRFRDSVYAGDFRRRFALAIDALGFGKSPEKFALLESLIAEFDNDTQRSLYLRLARTALLSGNLGIVEKATREAMPLAMGGTRESELLKLYRAGALIEIEDIKKTRDLLWSINKDLLSASEQKLMAAIFSVVNNVRHFPDPPRNVIGDFEIYLRMEDPQDTNWITPVMGDAESILRSSEKLMNRMGDNNQ</sequence>
<keyword evidence="3" id="KW-1185">Reference proteome</keyword>
<protein>
    <submittedName>
        <fullName evidence="2">Chemotaxis protein MotC</fullName>
    </submittedName>
</protein>
<dbReference type="OrthoDB" id="9812933at2"/>
<proteinExistence type="predicted"/>
<organism evidence="2 3">
    <name type="scientific">Roseibium hamelinense</name>
    <dbReference type="NCBI Taxonomy" id="150831"/>
    <lineage>
        <taxon>Bacteria</taxon>
        <taxon>Pseudomonadati</taxon>
        <taxon>Pseudomonadota</taxon>
        <taxon>Alphaproteobacteria</taxon>
        <taxon>Hyphomicrobiales</taxon>
        <taxon>Stappiaceae</taxon>
        <taxon>Roseibium</taxon>
    </lineage>
</organism>
<gene>
    <name evidence="2" type="ORF">JM93_00451</name>
</gene>
<accession>A0A562TGY2</accession>
<evidence type="ECO:0000256" key="1">
    <source>
        <dbReference type="SAM" id="SignalP"/>
    </source>
</evidence>
<dbReference type="EMBL" id="VLLF01000001">
    <property type="protein sequence ID" value="TWI92899.1"/>
    <property type="molecule type" value="Genomic_DNA"/>
</dbReference>
<dbReference type="AlphaFoldDB" id="A0A562TGY2"/>
<dbReference type="RefSeq" id="WP_145340424.1">
    <property type="nucleotide sequence ID" value="NZ_SMLY01000087.1"/>
</dbReference>
<name>A0A562TGY2_9HYPH</name>
<keyword evidence="1" id="KW-0732">Signal</keyword>
<feature type="chain" id="PRO_5022156327" evidence="1">
    <location>
        <begin position="30"/>
        <end position="406"/>
    </location>
</feature>
<evidence type="ECO:0000313" key="2">
    <source>
        <dbReference type="EMBL" id="TWI92899.1"/>
    </source>
</evidence>